<keyword evidence="4" id="KW-1185">Reference proteome</keyword>
<feature type="domain" description="HAMP" evidence="2">
    <location>
        <begin position="348"/>
        <end position="402"/>
    </location>
</feature>
<dbReference type="SMART" id="SM00304">
    <property type="entry name" value="HAMP"/>
    <property type="match status" value="1"/>
</dbReference>
<organism evidence="3 4">
    <name type="scientific">Solemya pervernicosa gill symbiont</name>
    <dbReference type="NCBI Taxonomy" id="642797"/>
    <lineage>
        <taxon>Bacteria</taxon>
        <taxon>Pseudomonadati</taxon>
        <taxon>Pseudomonadota</taxon>
        <taxon>Gammaproteobacteria</taxon>
        <taxon>sulfur-oxidizing symbionts</taxon>
    </lineage>
</organism>
<gene>
    <name evidence="3" type="ORF">BOW53_14100</name>
</gene>
<feature type="transmembrane region" description="Helical" evidence="1">
    <location>
        <begin position="21"/>
        <end position="41"/>
    </location>
</feature>
<feature type="transmembrane region" description="Helical" evidence="1">
    <location>
        <begin position="326"/>
        <end position="347"/>
    </location>
</feature>
<proteinExistence type="predicted"/>
<dbReference type="CDD" id="cd06225">
    <property type="entry name" value="HAMP"/>
    <property type="match status" value="1"/>
</dbReference>
<dbReference type="GO" id="GO:0007165">
    <property type="term" value="P:signal transduction"/>
    <property type="evidence" value="ECO:0007669"/>
    <property type="project" value="InterPro"/>
</dbReference>
<dbReference type="GO" id="GO:0016020">
    <property type="term" value="C:membrane"/>
    <property type="evidence" value="ECO:0007669"/>
    <property type="project" value="InterPro"/>
</dbReference>
<dbReference type="OrthoDB" id="9781845at2"/>
<comment type="caution">
    <text evidence="3">The sequence shown here is derived from an EMBL/GenBank/DDBJ whole genome shotgun (WGS) entry which is preliminary data.</text>
</comment>
<evidence type="ECO:0000259" key="2">
    <source>
        <dbReference type="PROSITE" id="PS50885"/>
    </source>
</evidence>
<dbReference type="InterPro" id="IPR003660">
    <property type="entry name" value="HAMP_dom"/>
</dbReference>
<dbReference type="Gene3D" id="6.10.340.10">
    <property type="match status" value="1"/>
</dbReference>
<sequence>MASSKGNFFSNLQIRHKLWAGFGLVLAILVIVGLGVFPSLVNTEQKTGSMVLERQPAAAAAQELAHRLERSLSALGFYLLGKEEKHKQNYLEGLKKLAEELEILKTNQLVTSDPELSELLINIDKDVAAFAAVRDRMITLATTDSQNFPGIAFAGEAINPVNRQIQSLLSEMILSEEGEEVSEERRALLIELGNLRNTWTGVINGVRAYLAFRSKGAIDEATLYLETTGSIAKRLQEECADMLTFEQEDGLAQFIELREQVVASLKQLEKIHGGKRWRTDAYLINTSVNEMLERIDGNVDALVNRLREDNERTGSELLADVEGTKAFLITLLLVGLLLGVLIAFLMARSICRPIQSAVVAMEDIAKGEGDLSSRLQLNIGGELGQLSDAFNLFIEKIHTLTAMDSEAKAVSPR</sequence>
<accession>A0A1T2L184</accession>
<dbReference type="SUPFAM" id="SSF158472">
    <property type="entry name" value="HAMP domain-like"/>
    <property type="match status" value="1"/>
</dbReference>
<keyword evidence="1" id="KW-1133">Transmembrane helix</keyword>
<dbReference type="EMBL" id="MPRL01000072">
    <property type="protein sequence ID" value="OOZ38834.1"/>
    <property type="molecule type" value="Genomic_DNA"/>
</dbReference>
<keyword evidence="1" id="KW-0472">Membrane</keyword>
<dbReference type="PROSITE" id="PS50885">
    <property type="entry name" value="HAMP"/>
    <property type="match status" value="1"/>
</dbReference>
<dbReference type="InterPro" id="IPR024478">
    <property type="entry name" value="HlyB_4HB_MCP"/>
</dbReference>
<dbReference type="PANTHER" id="PTHR32089:SF112">
    <property type="entry name" value="LYSOZYME-LIKE PROTEIN-RELATED"/>
    <property type="match status" value="1"/>
</dbReference>
<dbReference type="PANTHER" id="PTHR32089">
    <property type="entry name" value="METHYL-ACCEPTING CHEMOTAXIS PROTEIN MCPB"/>
    <property type="match status" value="1"/>
</dbReference>
<evidence type="ECO:0000256" key="1">
    <source>
        <dbReference type="SAM" id="Phobius"/>
    </source>
</evidence>
<evidence type="ECO:0000313" key="3">
    <source>
        <dbReference type="EMBL" id="OOZ38834.1"/>
    </source>
</evidence>
<evidence type="ECO:0000313" key="4">
    <source>
        <dbReference type="Proteomes" id="UP000191110"/>
    </source>
</evidence>
<protein>
    <recommendedName>
        <fullName evidence="2">HAMP domain-containing protein</fullName>
    </recommendedName>
</protein>
<keyword evidence="1" id="KW-0812">Transmembrane</keyword>
<reference evidence="3 4" key="1">
    <citation type="submission" date="2016-11" db="EMBL/GenBank/DDBJ databases">
        <title>Mixed transmission modes and dynamic genome evolution in an obligate animal-bacterial symbiosis.</title>
        <authorList>
            <person name="Russell S.L."/>
            <person name="Corbett-Detig R.B."/>
            <person name="Cavanaugh C.M."/>
        </authorList>
    </citation>
    <scope>NUCLEOTIDE SEQUENCE [LARGE SCALE GENOMIC DNA]</scope>
    <source>
        <strain evidence="3">Sveles-Q1</strain>
    </source>
</reference>
<dbReference type="Proteomes" id="UP000191110">
    <property type="component" value="Unassembled WGS sequence"/>
</dbReference>
<dbReference type="Pfam" id="PF00672">
    <property type="entry name" value="HAMP"/>
    <property type="match status" value="1"/>
</dbReference>
<name>A0A1T2L184_9GAMM</name>
<dbReference type="Pfam" id="PF12729">
    <property type="entry name" value="4HB_MCP_1"/>
    <property type="match status" value="1"/>
</dbReference>
<dbReference type="RefSeq" id="WP_078484727.1">
    <property type="nucleotide sequence ID" value="NZ_MPRL01000072.1"/>
</dbReference>
<dbReference type="AlphaFoldDB" id="A0A1T2L184"/>